<dbReference type="Proteomes" id="UP001066276">
    <property type="component" value="Chromosome 1_2"/>
</dbReference>
<gene>
    <name evidence="2" type="ORF">NDU88_003343</name>
</gene>
<evidence type="ECO:0000256" key="1">
    <source>
        <dbReference type="SAM" id="MobiDB-lite"/>
    </source>
</evidence>
<keyword evidence="3" id="KW-1185">Reference proteome</keyword>
<evidence type="ECO:0000313" key="2">
    <source>
        <dbReference type="EMBL" id="KAJ1207953.1"/>
    </source>
</evidence>
<evidence type="ECO:0000313" key="3">
    <source>
        <dbReference type="Proteomes" id="UP001066276"/>
    </source>
</evidence>
<comment type="caution">
    <text evidence="2">The sequence shown here is derived from an EMBL/GenBank/DDBJ whole genome shotgun (WGS) entry which is preliminary data.</text>
</comment>
<feature type="compositionally biased region" description="Basic and acidic residues" evidence="1">
    <location>
        <begin position="74"/>
        <end position="95"/>
    </location>
</feature>
<dbReference type="EMBL" id="JANPWB010000002">
    <property type="protein sequence ID" value="KAJ1207953.1"/>
    <property type="molecule type" value="Genomic_DNA"/>
</dbReference>
<sequence>MLCTVGYGQVDPEVFDTAVANQERTNAEAGGFFKPGMNSPGGGRFSSGGDVVYRLERQTSGAEETTLERRRRSIERQTNPREELGVMQEARRSEQTGHALGRA</sequence>
<accession>A0AAV7W5Q1</accession>
<feature type="region of interest" description="Disordered" evidence="1">
    <location>
        <begin position="57"/>
        <end position="103"/>
    </location>
</feature>
<proteinExistence type="predicted"/>
<dbReference type="AlphaFoldDB" id="A0AAV7W5Q1"/>
<name>A0AAV7W5Q1_PLEWA</name>
<protein>
    <submittedName>
        <fullName evidence="2">Uncharacterized protein</fullName>
    </submittedName>
</protein>
<reference evidence="2" key="1">
    <citation type="journal article" date="2022" name="bioRxiv">
        <title>Sequencing and chromosome-scale assembly of the giantPleurodeles waltlgenome.</title>
        <authorList>
            <person name="Brown T."/>
            <person name="Elewa A."/>
            <person name="Iarovenko S."/>
            <person name="Subramanian E."/>
            <person name="Araus A.J."/>
            <person name="Petzold A."/>
            <person name="Susuki M."/>
            <person name="Suzuki K.-i.T."/>
            <person name="Hayashi T."/>
            <person name="Toyoda A."/>
            <person name="Oliveira C."/>
            <person name="Osipova E."/>
            <person name="Leigh N.D."/>
            <person name="Simon A."/>
            <person name="Yun M.H."/>
        </authorList>
    </citation>
    <scope>NUCLEOTIDE SEQUENCE</scope>
    <source>
        <strain evidence="2">20211129_DDA</strain>
        <tissue evidence="2">Liver</tissue>
    </source>
</reference>
<organism evidence="2 3">
    <name type="scientific">Pleurodeles waltl</name>
    <name type="common">Iberian ribbed newt</name>
    <dbReference type="NCBI Taxonomy" id="8319"/>
    <lineage>
        <taxon>Eukaryota</taxon>
        <taxon>Metazoa</taxon>
        <taxon>Chordata</taxon>
        <taxon>Craniata</taxon>
        <taxon>Vertebrata</taxon>
        <taxon>Euteleostomi</taxon>
        <taxon>Amphibia</taxon>
        <taxon>Batrachia</taxon>
        <taxon>Caudata</taxon>
        <taxon>Salamandroidea</taxon>
        <taxon>Salamandridae</taxon>
        <taxon>Pleurodelinae</taxon>
        <taxon>Pleurodeles</taxon>
    </lineage>
</organism>